<feature type="domain" description="Cytidyltransferase-like" evidence="1">
    <location>
        <begin position="60"/>
        <end position="253"/>
    </location>
</feature>
<dbReference type="SUPFAM" id="SSF52374">
    <property type="entry name" value="Nucleotidylyl transferase"/>
    <property type="match status" value="1"/>
</dbReference>
<evidence type="ECO:0000313" key="3">
    <source>
        <dbReference type="Proteomes" id="UP000289323"/>
    </source>
</evidence>
<evidence type="ECO:0000313" key="2">
    <source>
        <dbReference type="EMBL" id="SPQ25786.1"/>
    </source>
</evidence>
<dbReference type="EMBL" id="OUUZ01000015">
    <property type="protein sequence ID" value="SPQ25786.1"/>
    <property type="molecule type" value="Genomic_DNA"/>
</dbReference>
<dbReference type="InterPro" id="IPR014729">
    <property type="entry name" value="Rossmann-like_a/b/a_fold"/>
</dbReference>
<sequence length="290" mass="31988">MNGPPPPQEPLVSDIITAALTSLPSPAPSLPNPLFPVAVGSKPSNPPPTLDRTGINRIALYRGCFNPPHAGHLQLLETVLHRGGGMPTINVRAAVVLPLRDAAVAPKDRSLVFPLAVRARAWRDAIADSGVLAGRVCVLPSGSGSDYGSGSNSGVGEDAEGDLGFEWVAEFTRRVEELARREGCEDEEGRRVLWRIGGCGEWRELEGPHEVWECSVFDGSEEEWDGTEHGRLKYWFMPRDKQEEQFSSTDIREIVNTHRRRTVRLAARLTGYALSPRLLVEYLRQVARRK</sequence>
<evidence type="ECO:0000259" key="1">
    <source>
        <dbReference type="Pfam" id="PF01467"/>
    </source>
</evidence>
<gene>
    <name evidence="2" type="ORF">TT172_LOCUS8205</name>
</gene>
<dbReference type="InterPro" id="IPR004821">
    <property type="entry name" value="Cyt_trans-like"/>
</dbReference>
<reference evidence="2 3" key="1">
    <citation type="submission" date="2018-04" db="EMBL/GenBank/DDBJ databases">
        <authorList>
            <person name="Huttner S."/>
            <person name="Dainat J."/>
        </authorList>
    </citation>
    <scope>NUCLEOTIDE SEQUENCE [LARGE SCALE GENOMIC DNA]</scope>
</reference>
<dbReference type="GO" id="GO:0003824">
    <property type="term" value="F:catalytic activity"/>
    <property type="evidence" value="ECO:0007669"/>
    <property type="project" value="InterPro"/>
</dbReference>
<dbReference type="Pfam" id="PF01467">
    <property type="entry name" value="CTP_transf_like"/>
    <property type="match status" value="1"/>
</dbReference>
<dbReference type="Gene3D" id="3.40.50.620">
    <property type="entry name" value="HUPs"/>
    <property type="match status" value="1"/>
</dbReference>
<protein>
    <submittedName>
        <fullName evidence="2">E5924fdb-46b9-4bda-955d-7ddc22050c8f</fullName>
    </submittedName>
</protein>
<accession>A0A3S5CXN5</accession>
<name>A0A3S5CXN5_9PEZI</name>
<dbReference type="AlphaFoldDB" id="A0A3S5CXN5"/>
<proteinExistence type="predicted"/>
<organism evidence="2 3">
    <name type="scientific">Thermothielavioides terrestris</name>
    <dbReference type="NCBI Taxonomy" id="2587410"/>
    <lineage>
        <taxon>Eukaryota</taxon>
        <taxon>Fungi</taxon>
        <taxon>Dikarya</taxon>
        <taxon>Ascomycota</taxon>
        <taxon>Pezizomycotina</taxon>
        <taxon>Sordariomycetes</taxon>
        <taxon>Sordariomycetidae</taxon>
        <taxon>Sordariales</taxon>
        <taxon>Chaetomiaceae</taxon>
        <taxon>Thermothielavioides</taxon>
    </lineage>
</organism>
<dbReference type="Proteomes" id="UP000289323">
    <property type="component" value="Unassembled WGS sequence"/>
</dbReference>